<protein>
    <submittedName>
        <fullName evidence="1 3">Uncharacterized protein</fullName>
    </submittedName>
</protein>
<reference evidence="3" key="1">
    <citation type="submission" date="2017-02" db="UniProtKB">
        <authorList>
            <consortium name="WormBaseParasite"/>
        </authorList>
    </citation>
    <scope>IDENTIFICATION</scope>
</reference>
<dbReference type="WBParaSite" id="HPLM_0001574101-mRNA-1">
    <property type="protein sequence ID" value="HPLM_0001574101-mRNA-1"/>
    <property type="gene ID" value="HPLM_0001574101"/>
</dbReference>
<reference evidence="1 2" key="2">
    <citation type="submission" date="2018-11" db="EMBL/GenBank/DDBJ databases">
        <authorList>
            <consortium name="Pathogen Informatics"/>
        </authorList>
    </citation>
    <scope>NUCLEOTIDE SEQUENCE [LARGE SCALE GENOMIC DNA]</scope>
    <source>
        <strain evidence="1 2">MHpl1</strain>
    </source>
</reference>
<dbReference type="EMBL" id="UZAF01019098">
    <property type="protein sequence ID" value="VDO57637.1"/>
    <property type="molecule type" value="Genomic_DNA"/>
</dbReference>
<evidence type="ECO:0000313" key="2">
    <source>
        <dbReference type="Proteomes" id="UP000268014"/>
    </source>
</evidence>
<dbReference type="Proteomes" id="UP000268014">
    <property type="component" value="Unassembled WGS sequence"/>
</dbReference>
<name>A0A0N4WVL3_HAEPC</name>
<gene>
    <name evidence="1" type="ORF">HPLM_LOCUS15733</name>
</gene>
<evidence type="ECO:0000313" key="3">
    <source>
        <dbReference type="WBParaSite" id="HPLM_0001574101-mRNA-1"/>
    </source>
</evidence>
<dbReference type="AlphaFoldDB" id="A0A0N4WVL3"/>
<sequence length="83" mass="9071">MKCKNGKVSTIRTTGPAQPSQLEVHIAVHHPYLGPCSLYNTHPVIQSKGSRRAVSTVPPQWAAAAHTLDTSTTRIHKVRTNSF</sequence>
<organism evidence="3">
    <name type="scientific">Haemonchus placei</name>
    <name type="common">Barber's pole worm</name>
    <dbReference type="NCBI Taxonomy" id="6290"/>
    <lineage>
        <taxon>Eukaryota</taxon>
        <taxon>Metazoa</taxon>
        <taxon>Ecdysozoa</taxon>
        <taxon>Nematoda</taxon>
        <taxon>Chromadorea</taxon>
        <taxon>Rhabditida</taxon>
        <taxon>Rhabditina</taxon>
        <taxon>Rhabditomorpha</taxon>
        <taxon>Strongyloidea</taxon>
        <taxon>Trichostrongylidae</taxon>
        <taxon>Haemonchus</taxon>
    </lineage>
</organism>
<evidence type="ECO:0000313" key="1">
    <source>
        <dbReference type="EMBL" id="VDO57637.1"/>
    </source>
</evidence>
<keyword evidence="2" id="KW-1185">Reference proteome</keyword>
<proteinExistence type="predicted"/>
<accession>A0A0N4WVL3</accession>